<evidence type="ECO:0000256" key="5">
    <source>
        <dbReference type="ARBA" id="ARBA00022559"/>
    </source>
</evidence>
<feature type="active site" description="Proton acceptor" evidence="13">
    <location>
        <position position="74"/>
    </location>
</feature>
<feature type="binding site" evidence="15">
    <location>
        <position position="75"/>
    </location>
    <ligand>
        <name>Ca(2+)</name>
        <dbReference type="ChEBI" id="CHEBI:29108"/>
        <label>1</label>
    </ligand>
</feature>
<dbReference type="PROSITE" id="PS00435">
    <property type="entry name" value="PEROXIDASE_1"/>
    <property type="match status" value="1"/>
</dbReference>
<feature type="binding site" evidence="15">
    <location>
        <position position="251"/>
    </location>
    <ligand>
        <name>Ca(2+)</name>
        <dbReference type="ChEBI" id="CHEBI:29108"/>
        <label>2</label>
    </ligand>
</feature>
<dbReference type="PROSITE" id="PS00436">
    <property type="entry name" value="PEROXIDASE_2"/>
    <property type="match status" value="1"/>
</dbReference>
<comment type="catalytic activity">
    <reaction evidence="1 18">
        <text>2 a phenolic donor + H2O2 = 2 a phenolic radical donor + 2 H2O</text>
        <dbReference type="Rhea" id="RHEA:56136"/>
        <dbReference type="ChEBI" id="CHEBI:15377"/>
        <dbReference type="ChEBI" id="CHEBI:16240"/>
        <dbReference type="ChEBI" id="CHEBI:139520"/>
        <dbReference type="ChEBI" id="CHEBI:139521"/>
        <dbReference type="EC" id="1.11.1.7"/>
    </reaction>
</comment>
<feature type="disulfide bond" evidence="17">
    <location>
        <begin position="76"/>
        <end position="79"/>
    </location>
</feature>
<dbReference type="EC" id="1.11.1.7" evidence="4 18"/>
<evidence type="ECO:0000256" key="10">
    <source>
        <dbReference type="ARBA" id="ARBA00023004"/>
    </source>
</evidence>
<dbReference type="SUPFAM" id="SSF48113">
    <property type="entry name" value="Heme-dependent peroxidases"/>
    <property type="match status" value="1"/>
</dbReference>
<evidence type="ECO:0000256" key="14">
    <source>
        <dbReference type="PIRSR" id="PIRSR600823-2"/>
    </source>
</evidence>
<feature type="binding site" evidence="15">
    <location>
        <position position="80"/>
    </location>
    <ligand>
        <name>Ca(2+)</name>
        <dbReference type="ChEBI" id="CHEBI:29108"/>
        <label>1</label>
    </ligand>
</feature>
<dbReference type="GO" id="GO:0042744">
    <property type="term" value="P:hydrogen peroxide catabolic process"/>
    <property type="evidence" value="ECO:0007669"/>
    <property type="project" value="UniProtKB-KW"/>
</dbReference>
<comment type="function">
    <text evidence="2">Removal of H(2)O(2), oxidation of toxic reductants, biosynthesis and degradation of lignin, suberization, auxin catabolism, response to environmental stresses such as wounding, pathogen attack and oxidative stress. These functions might be dependent on each isozyme/isoform in each plant tissue.</text>
</comment>
<evidence type="ECO:0000256" key="7">
    <source>
        <dbReference type="ARBA" id="ARBA00022723"/>
    </source>
</evidence>
<feature type="binding site" evidence="15">
    <location>
        <position position="94"/>
    </location>
    <ligand>
        <name>Ca(2+)</name>
        <dbReference type="ChEBI" id="CHEBI:29108"/>
        <label>1</label>
    </ligand>
</feature>
<evidence type="ECO:0000256" key="11">
    <source>
        <dbReference type="ARBA" id="ARBA00023157"/>
    </source>
</evidence>
<keyword evidence="5 18" id="KW-0575">Peroxidase</keyword>
<comment type="cofactor">
    <cofactor evidence="15 18">
        <name>heme b</name>
        <dbReference type="ChEBI" id="CHEBI:60344"/>
    </cofactor>
    <text evidence="15 18">Binds 1 heme b (iron(II)-protoporphyrin IX) group per subunit.</text>
</comment>
<keyword evidence="6 18" id="KW-0349">Heme</keyword>
<evidence type="ECO:0000259" key="19">
    <source>
        <dbReference type="PROSITE" id="PS50873"/>
    </source>
</evidence>
<reference evidence="20 21" key="1">
    <citation type="journal article" date="2019" name="Plant Biotechnol. J.">
        <title>The red bayberry genome and genetic basis of sex determination.</title>
        <authorList>
            <person name="Jia H.M."/>
            <person name="Jia H.J."/>
            <person name="Cai Q.L."/>
            <person name="Wang Y."/>
            <person name="Zhao H.B."/>
            <person name="Yang W.F."/>
            <person name="Wang G.Y."/>
            <person name="Li Y.H."/>
            <person name="Zhan D.L."/>
            <person name="Shen Y.T."/>
            <person name="Niu Q.F."/>
            <person name="Chang L."/>
            <person name="Qiu J."/>
            <person name="Zhao L."/>
            <person name="Xie H.B."/>
            <person name="Fu W.Y."/>
            <person name="Jin J."/>
            <person name="Li X.W."/>
            <person name="Jiao Y."/>
            <person name="Zhou C.C."/>
            <person name="Tu T."/>
            <person name="Chai C.Y."/>
            <person name="Gao J.L."/>
            <person name="Fan L.J."/>
            <person name="van de Weg E."/>
            <person name="Wang J.Y."/>
            <person name="Gao Z.S."/>
        </authorList>
    </citation>
    <scope>NUCLEOTIDE SEQUENCE [LARGE SCALE GENOMIC DNA]</scope>
    <source>
        <tissue evidence="20">Leaves</tissue>
    </source>
</reference>
<keyword evidence="7 15" id="KW-0479">Metal-binding</keyword>
<keyword evidence="10 15" id="KW-0408">Iron</keyword>
<organism evidence="20 21">
    <name type="scientific">Morella rubra</name>
    <name type="common">Chinese bayberry</name>
    <dbReference type="NCBI Taxonomy" id="262757"/>
    <lineage>
        <taxon>Eukaryota</taxon>
        <taxon>Viridiplantae</taxon>
        <taxon>Streptophyta</taxon>
        <taxon>Embryophyta</taxon>
        <taxon>Tracheophyta</taxon>
        <taxon>Spermatophyta</taxon>
        <taxon>Magnoliopsida</taxon>
        <taxon>eudicotyledons</taxon>
        <taxon>Gunneridae</taxon>
        <taxon>Pentapetalae</taxon>
        <taxon>rosids</taxon>
        <taxon>fabids</taxon>
        <taxon>Fagales</taxon>
        <taxon>Myricaceae</taxon>
        <taxon>Morella</taxon>
    </lineage>
</organism>
<evidence type="ECO:0000256" key="3">
    <source>
        <dbReference type="ARBA" id="ARBA00006873"/>
    </source>
</evidence>
<evidence type="ECO:0000313" key="20">
    <source>
        <dbReference type="EMBL" id="KAB1201600.1"/>
    </source>
</evidence>
<sequence>MAICLAFSLVMLKLAIAFASTPNTLNEACVEVSLRFGIYQDVCPEAEDIIFSWVEKAVSEEPRMAASLLRLHFHDCFGCDASVLLDDTQNFVGEKTAGPNLNSLRGFEVIDAIKSELESVCPQTVSCADILATVARDSVLLSGGPAWEVQMGRKDSLSASKQAANNNIPGPNSTVATLVAKFENVGLALSDMVALSGAHTIGKARCPSFSGRMQGINLDGADTNLEFIASLQQLCSGSSSSTTLAQFDLVTPATFDNQYYVNLLSGEGLLPSDQVLVNGDEQTREIVETYAADPFVFFEDFKISMLRMGSLGPLTGSNGEIRRNCRSIN</sequence>
<accession>A0A6A1UR97</accession>
<comment type="similarity">
    <text evidence="18">Belongs to the peroxidase family. Classical plant (class III) peroxidase subfamily.</text>
</comment>
<dbReference type="CDD" id="cd00693">
    <property type="entry name" value="secretory_peroxidase"/>
    <property type="match status" value="1"/>
</dbReference>
<feature type="disulfide bond" evidence="17">
    <location>
        <begin position="206"/>
        <end position="235"/>
    </location>
</feature>
<evidence type="ECO:0000256" key="1">
    <source>
        <dbReference type="ARBA" id="ARBA00000189"/>
    </source>
</evidence>
<dbReference type="GO" id="GO:0005576">
    <property type="term" value="C:extracellular region"/>
    <property type="evidence" value="ECO:0007669"/>
    <property type="project" value="UniProtKB-SubCell"/>
</dbReference>
<feature type="binding site" evidence="15">
    <location>
        <position position="82"/>
    </location>
    <ligand>
        <name>Ca(2+)</name>
        <dbReference type="ChEBI" id="CHEBI:29108"/>
        <label>1</label>
    </ligand>
</feature>
<evidence type="ECO:0000256" key="13">
    <source>
        <dbReference type="PIRSR" id="PIRSR600823-1"/>
    </source>
</evidence>
<feature type="binding site" evidence="15">
    <location>
        <position position="248"/>
    </location>
    <ligand>
        <name>Ca(2+)</name>
        <dbReference type="ChEBI" id="CHEBI:29108"/>
        <label>2</label>
    </ligand>
</feature>
<dbReference type="Proteomes" id="UP000516437">
    <property type="component" value="Unassembled WGS sequence"/>
</dbReference>
<dbReference type="InterPro" id="IPR019793">
    <property type="entry name" value="Peroxidases_heam-ligand_BS"/>
</dbReference>
<keyword evidence="12" id="KW-0325">Glycoprotein</keyword>
<feature type="domain" description="Plant heme peroxidase family profile" evidence="19">
    <location>
        <begin position="33"/>
        <end position="329"/>
    </location>
</feature>
<dbReference type="GO" id="GO:0020037">
    <property type="term" value="F:heme binding"/>
    <property type="evidence" value="ECO:0007669"/>
    <property type="project" value="UniProtKB-UniRule"/>
</dbReference>
<evidence type="ECO:0000256" key="9">
    <source>
        <dbReference type="ARBA" id="ARBA00023002"/>
    </source>
</evidence>
<feature type="signal peptide" evidence="18">
    <location>
        <begin position="1"/>
        <end position="19"/>
    </location>
</feature>
<dbReference type="InterPro" id="IPR002016">
    <property type="entry name" value="Haem_peroxidase"/>
</dbReference>
<keyword evidence="8 15" id="KW-0106">Calcium</keyword>
<dbReference type="PRINTS" id="PR00461">
    <property type="entry name" value="PLPEROXIDASE"/>
</dbReference>
<evidence type="ECO:0000256" key="6">
    <source>
        <dbReference type="ARBA" id="ARBA00022617"/>
    </source>
</evidence>
<keyword evidence="9 18" id="KW-0560">Oxidoreductase</keyword>
<comment type="cofactor">
    <cofactor evidence="15 18">
        <name>Ca(2+)</name>
        <dbReference type="ChEBI" id="CHEBI:29108"/>
    </cofactor>
    <text evidence="15 18">Binds 2 calcium ions per subunit.</text>
</comment>
<dbReference type="InterPro" id="IPR033905">
    <property type="entry name" value="Secretory_peroxidase"/>
</dbReference>
<dbReference type="PANTHER" id="PTHR31388:SF28">
    <property type="entry name" value="PEROXIDASE 40"/>
    <property type="match status" value="1"/>
</dbReference>
<keyword evidence="21" id="KW-1185">Reference proteome</keyword>
<comment type="similarity">
    <text evidence="3">Belongs to the peroxidase family. Ascorbate peroxidase subfamily.</text>
</comment>
<evidence type="ECO:0000256" key="8">
    <source>
        <dbReference type="ARBA" id="ARBA00022837"/>
    </source>
</evidence>
<dbReference type="PANTHER" id="PTHR31388">
    <property type="entry name" value="PEROXIDASE 72-RELATED"/>
    <property type="match status" value="1"/>
</dbReference>
<evidence type="ECO:0000256" key="16">
    <source>
        <dbReference type="PIRSR" id="PIRSR600823-4"/>
    </source>
</evidence>
<dbReference type="PROSITE" id="PS50873">
    <property type="entry name" value="PEROXIDASE_4"/>
    <property type="match status" value="1"/>
</dbReference>
<feature type="binding site" evidence="15">
    <location>
        <position position="256"/>
    </location>
    <ligand>
        <name>Ca(2+)</name>
        <dbReference type="ChEBI" id="CHEBI:29108"/>
        <label>2</label>
    </ligand>
</feature>
<dbReference type="Gene3D" id="1.10.520.10">
    <property type="match status" value="1"/>
</dbReference>
<dbReference type="Gene3D" id="1.10.420.10">
    <property type="entry name" value="Peroxidase, domain 2"/>
    <property type="match status" value="1"/>
</dbReference>
<feature type="binding site" evidence="15">
    <location>
        <position position="78"/>
    </location>
    <ligand>
        <name>Ca(2+)</name>
        <dbReference type="ChEBI" id="CHEBI:29108"/>
        <label>1</label>
    </ligand>
</feature>
<dbReference type="GO" id="GO:0046872">
    <property type="term" value="F:metal ion binding"/>
    <property type="evidence" value="ECO:0007669"/>
    <property type="project" value="UniProtKB-UniRule"/>
</dbReference>
<dbReference type="EMBL" id="RXIC02000048">
    <property type="protein sequence ID" value="KAB1201600.1"/>
    <property type="molecule type" value="Genomic_DNA"/>
</dbReference>
<dbReference type="InterPro" id="IPR019794">
    <property type="entry name" value="Peroxidases_AS"/>
</dbReference>
<dbReference type="FunFam" id="1.10.420.10:FF:000001">
    <property type="entry name" value="Peroxidase"/>
    <property type="match status" value="1"/>
</dbReference>
<name>A0A6A1UR97_9ROSI</name>
<proteinExistence type="inferred from homology"/>
<dbReference type="PRINTS" id="PR00458">
    <property type="entry name" value="PEROXIDASE"/>
</dbReference>
<evidence type="ECO:0000256" key="2">
    <source>
        <dbReference type="ARBA" id="ARBA00002322"/>
    </source>
</evidence>
<dbReference type="GO" id="GO:0006979">
    <property type="term" value="P:response to oxidative stress"/>
    <property type="evidence" value="ECO:0007669"/>
    <property type="project" value="UniProtKB-UniRule"/>
</dbReference>
<evidence type="ECO:0000313" key="21">
    <source>
        <dbReference type="Proteomes" id="UP000516437"/>
    </source>
</evidence>
<keyword evidence="18" id="KW-0732">Signal</keyword>
<keyword evidence="18" id="KW-0376">Hydrogen peroxide</keyword>
<evidence type="ECO:0000256" key="12">
    <source>
        <dbReference type="ARBA" id="ARBA00023180"/>
    </source>
</evidence>
<dbReference type="AlphaFoldDB" id="A0A6A1UR97"/>
<feature type="binding site" description="axial binding residue" evidence="15">
    <location>
        <position position="199"/>
    </location>
    <ligand>
        <name>heme b</name>
        <dbReference type="ChEBI" id="CHEBI:60344"/>
    </ligand>
    <ligandPart>
        <name>Fe</name>
        <dbReference type="ChEBI" id="CHEBI:18248"/>
    </ligandPart>
</feature>
<gene>
    <name evidence="20" type="ORF">CJ030_MR0G002574</name>
</gene>
<keyword evidence="18" id="KW-0964">Secreted</keyword>
<dbReference type="GO" id="GO:0140825">
    <property type="term" value="F:lactoperoxidase activity"/>
    <property type="evidence" value="ECO:0007669"/>
    <property type="project" value="UniProtKB-EC"/>
</dbReference>
<comment type="caution">
    <text evidence="20">The sequence shown here is derived from an EMBL/GenBank/DDBJ whole genome shotgun (WGS) entry which is preliminary data.</text>
</comment>
<evidence type="ECO:0000256" key="18">
    <source>
        <dbReference type="RuleBase" id="RU362060"/>
    </source>
</evidence>
<dbReference type="Pfam" id="PF00141">
    <property type="entry name" value="peroxidase"/>
    <property type="match status" value="1"/>
</dbReference>
<comment type="subcellular location">
    <subcellularLocation>
        <location evidence="18">Secreted</location>
    </subcellularLocation>
</comment>
<keyword evidence="11 17" id="KW-1015">Disulfide bond</keyword>
<feature type="binding site" evidence="14">
    <location>
        <position position="169"/>
    </location>
    <ligand>
        <name>substrate</name>
    </ligand>
</feature>
<dbReference type="InterPro" id="IPR010255">
    <property type="entry name" value="Haem_peroxidase_sf"/>
</dbReference>
<evidence type="ECO:0000256" key="17">
    <source>
        <dbReference type="PIRSR" id="PIRSR600823-5"/>
    </source>
</evidence>
<evidence type="ECO:0000256" key="4">
    <source>
        <dbReference type="ARBA" id="ARBA00012313"/>
    </source>
</evidence>
<feature type="disulfide bond" evidence="17">
    <location>
        <begin position="43"/>
        <end position="121"/>
    </location>
</feature>
<feature type="chain" id="PRO_5025708522" description="Peroxidase" evidence="18">
    <location>
        <begin position="20"/>
        <end position="329"/>
    </location>
</feature>
<protein>
    <recommendedName>
        <fullName evidence="4 18">Peroxidase</fullName>
        <ecNumber evidence="4 18">1.11.1.7</ecNumber>
    </recommendedName>
</protein>
<feature type="disulfide bond" evidence="17">
    <location>
        <begin position="127"/>
        <end position="325"/>
    </location>
</feature>
<dbReference type="OrthoDB" id="2113341at2759"/>
<feature type="binding site" evidence="15">
    <location>
        <position position="200"/>
    </location>
    <ligand>
        <name>Ca(2+)</name>
        <dbReference type="ChEBI" id="CHEBI:29108"/>
        <label>2</label>
    </ligand>
</feature>
<evidence type="ECO:0000256" key="15">
    <source>
        <dbReference type="PIRSR" id="PIRSR600823-3"/>
    </source>
</evidence>
<dbReference type="InterPro" id="IPR000823">
    <property type="entry name" value="Peroxidase_pln"/>
</dbReference>
<dbReference type="FunFam" id="1.10.520.10:FF:000009">
    <property type="entry name" value="Peroxidase"/>
    <property type="match status" value="1"/>
</dbReference>
<feature type="site" description="Transition state stabilizer" evidence="16">
    <location>
        <position position="70"/>
    </location>
</feature>